<dbReference type="GO" id="GO:0008976">
    <property type="term" value="F:polyphosphate kinase activity"/>
    <property type="evidence" value="ECO:0007669"/>
    <property type="project" value="InterPro"/>
</dbReference>
<evidence type="ECO:0000259" key="2">
    <source>
        <dbReference type="Pfam" id="PF13089"/>
    </source>
</evidence>
<dbReference type="GO" id="GO:0009358">
    <property type="term" value="C:polyphosphate kinase complex"/>
    <property type="evidence" value="ECO:0007669"/>
    <property type="project" value="InterPro"/>
</dbReference>
<reference evidence="3 4" key="1">
    <citation type="journal article" date="2019" name="Nat. Microbiol.">
        <title>Mediterranean grassland soil C-N compound turnover is dependent on rainfall and depth, and is mediated by genomically divergent microorganisms.</title>
        <authorList>
            <person name="Diamond S."/>
            <person name="Andeer P.F."/>
            <person name="Li Z."/>
            <person name="Crits-Christoph A."/>
            <person name="Burstein D."/>
            <person name="Anantharaman K."/>
            <person name="Lane K.R."/>
            <person name="Thomas B.C."/>
            <person name="Pan C."/>
            <person name="Northen T.R."/>
            <person name="Banfield J.F."/>
        </authorList>
    </citation>
    <scope>NUCLEOTIDE SEQUENCE [LARGE SCALE GENOMIC DNA]</scope>
    <source>
        <strain evidence="3">WS_10</strain>
    </source>
</reference>
<evidence type="ECO:0000313" key="3">
    <source>
        <dbReference type="EMBL" id="TMQ70375.1"/>
    </source>
</evidence>
<dbReference type="SUPFAM" id="SSF140356">
    <property type="entry name" value="PPK N-terminal domain-like"/>
    <property type="match status" value="1"/>
</dbReference>
<feature type="region of interest" description="Disordered" evidence="1">
    <location>
        <begin position="1"/>
        <end position="22"/>
    </location>
</feature>
<dbReference type="GO" id="GO:0006799">
    <property type="term" value="P:polyphosphate biosynthetic process"/>
    <property type="evidence" value="ECO:0007669"/>
    <property type="project" value="InterPro"/>
</dbReference>
<comment type="caution">
    <text evidence="3">The sequence shown here is derived from an EMBL/GenBank/DDBJ whole genome shotgun (WGS) entry which is preliminary data.</text>
</comment>
<dbReference type="PANTHER" id="PTHR30218:SF0">
    <property type="entry name" value="POLYPHOSPHATE KINASE"/>
    <property type="match status" value="1"/>
</dbReference>
<evidence type="ECO:0000256" key="1">
    <source>
        <dbReference type="SAM" id="MobiDB-lite"/>
    </source>
</evidence>
<dbReference type="EMBL" id="VBPA01000211">
    <property type="protein sequence ID" value="TMQ70375.1"/>
    <property type="molecule type" value="Genomic_DNA"/>
</dbReference>
<dbReference type="InterPro" id="IPR025198">
    <property type="entry name" value="PPK_N_dom"/>
</dbReference>
<accession>A0A538U3B7</accession>
<name>A0A538U3B7_UNCEI</name>
<dbReference type="InterPro" id="IPR036832">
    <property type="entry name" value="PPK_N_dom_sf"/>
</dbReference>
<feature type="domain" description="Polyphosphate kinase N-terminal" evidence="2">
    <location>
        <begin position="27"/>
        <end position="129"/>
    </location>
</feature>
<gene>
    <name evidence="3" type="ORF">E6K80_08695</name>
</gene>
<dbReference type="AlphaFoldDB" id="A0A538U3B7"/>
<evidence type="ECO:0000313" key="4">
    <source>
        <dbReference type="Proteomes" id="UP000319836"/>
    </source>
</evidence>
<protein>
    <recommendedName>
        <fullName evidence="2">Polyphosphate kinase N-terminal domain-containing protein</fullName>
    </recommendedName>
</protein>
<proteinExistence type="predicted"/>
<dbReference type="PANTHER" id="PTHR30218">
    <property type="entry name" value="POLYPHOSPHATE KINASE"/>
    <property type="match status" value="1"/>
</dbReference>
<dbReference type="Pfam" id="PF13089">
    <property type="entry name" value="PP_kinase_N"/>
    <property type="match status" value="1"/>
</dbReference>
<dbReference type="Proteomes" id="UP000319836">
    <property type="component" value="Unassembled WGS sequence"/>
</dbReference>
<dbReference type="Gene3D" id="1.20.58.310">
    <property type="entry name" value="Polyphosphate kinase N-terminal domain"/>
    <property type="match status" value="1"/>
</dbReference>
<sequence>MTALIQPREESQPRARRGRARRVPHLGREQSWIEFNARVLHEASDARNPLLERVRFLAIFASNLDEFFQVRVSGLRRAARATRVATLGEGPSPTEQLRDVRERIVDLVADESSIYRKTRKELARSGIAILDYAKIPEHHEALRERFLSEIYPDPVGRRPAP</sequence>
<organism evidence="3 4">
    <name type="scientific">Eiseniibacteriota bacterium</name>
    <dbReference type="NCBI Taxonomy" id="2212470"/>
    <lineage>
        <taxon>Bacteria</taxon>
        <taxon>Candidatus Eiseniibacteriota</taxon>
    </lineage>
</organism>
<dbReference type="InterPro" id="IPR003414">
    <property type="entry name" value="PP_kinase"/>
</dbReference>